<reference evidence="1 2" key="1">
    <citation type="submission" date="2019-07" db="EMBL/GenBank/DDBJ databases">
        <title>Genomics analysis of Aphanomyces spp. identifies a new class of oomycete effector associated with host adaptation.</title>
        <authorList>
            <person name="Gaulin E."/>
        </authorList>
    </citation>
    <scope>NUCLEOTIDE SEQUENCE [LARGE SCALE GENOMIC DNA]</scope>
    <source>
        <strain evidence="1 2">ATCC 201684</strain>
    </source>
</reference>
<organism evidence="1 2">
    <name type="scientific">Aphanomyces euteiches</name>
    <dbReference type="NCBI Taxonomy" id="100861"/>
    <lineage>
        <taxon>Eukaryota</taxon>
        <taxon>Sar</taxon>
        <taxon>Stramenopiles</taxon>
        <taxon>Oomycota</taxon>
        <taxon>Saprolegniomycetes</taxon>
        <taxon>Saprolegniales</taxon>
        <taxon>Verrucalvaceae</taxon>
        <taxon>Aphanomyces</taxon>
    </lineage>
</organism>
<name>A0A6G0WP81_9STRA</name>
<evidence type="ECO:0000313" key="2">
    <source>
        <dbReference type="Proteomes" id="UP000481153"/>
    </source>
</evidence>
<gene>
    <name evidence="1" type="ORF">Ae201684_013121</name>
</gene>
<proteinExistence type="predicted"/>
<keyword evidence="2" id="KW-1185">Reference proteome</keyword>
<dbReference type="VEuPathDB" id="FungiDB:AeMF1_008094"/>
<evidence type="ECO:0000313" key="1">
    <source>
        <dbReference type="EMBL" id="KAF0729143.1"/>
    </source>
</evidence>
<evidence type="ECO:0008006" key="3">
    <source>
        <dbReference type="Google" id="ProtNLM"/>
    </source>
</evidence>
<dbReference type="InterPro" id="IPR029044">
    <property type="entry name" value="Nucleotide-diphossugar_trans"/>
</dbReference>
<dbReference type="Proteomes" id="UP000481153">
    <property type="component" value="Unassembled WGS sequence"/>
</dbReference>
<dbReference type="Gene3D" id="3.90.550.10">
    <property type="entry name" value="Spore Coat Polysaccharide Biosynthesis Protein SpsA, Chain A"/>
    <property type="match status" value="1"/>
</dbReference>
<accession>A0A6G0WP81</accession>
<dbReference type="AlphaFoldDB" id="A0A6G0WP81"/>
<dbReference type="SUPFAM" id="SSF53448">
    <property type="entry name" value="Nucleotide-diphospho-sugar transferases"/>
    <property type="match status" value="1"/>
</dbReference>
<sequence length="256" mass="29590">MAYMLYATDARTVCNAIIMARNIRHTGTPTSMPIVTLVSTEVPTEIVRHLHLAGLVVVPVEPWKQNRTAHRDVWTESLTKLRIFQERGYDKVIYLDSDAWVHRNLDHLFALGDAPLWAPHEYYLSPQYVFASTLLVFSPSNRLFHDMERAVANPPRPDYYDMDVLNDLFKLDCGYLPNHYVVLTGTLDENVTWGFASKEERMAKTYVTHFSPGVGLGKPWDTSRSAFWLQWSHEPLLQALYQSYWAAEDELCSWLH</sequence>
<dbReference type="EMBL" id="VJMJ01000167">
    <property type="protein sequence ID" value="KAF0729143.1"/>
    <property type="molecule type" value="Genomic_DNA"/>
</dbReference>
<protein>
    <recommendedName>
        <fullName evidence="3">Nucleotide-diphospho-sugar transferase domain-containing protein</fullName>
    </recommendedName>
</protein>
<comment type="caution">
    <text evidence="1">The sequence shown here is derived from an EMBL/GenBank/DDBJ whole genome shotgun (WGS) entry which is preliminary data.</text>
</comment>
<dbReference type="PANTHER" id="PTHR11183">
    <property type="entry name" value="GLYCOGENIN SUBFAMILY MEMBER"/>
    <property type="match status" value="1"/>
</dbReference>
<dbReference type="InterPro" id="IPR050587">
    <property type="entry name" value="GNT1/Glycosyltrans_8"/>
</dbReference>